<organism evidence="1">
    <name type="scientific">Paramoeba aestuarina</name>
    <dbReference type="NCBI Taxonomy" id="180227"/>
    <lineage>
        <taxon>Eukaryota</taxon>
        <taxon>Amoebozoa</taxon>
        <taxon>Discosea</taxon>
        <taxon>Flabellinia</taxon>
        <taxon>Dactylopodida</taxon>
        <taxon>Paramoebidae</taxon>
        <taxon>Paramoeba</taxon>
    </lineage>
</organism>
<dbReference type="EMBL" id="HBKR01011983">
    <property type="protein sequence ID" value="CAE2298004.1"/>
    <property type="molecule type" value="Transcribed_RNA"/>
</dbReference>
<sequence length="99" mass="11830">MNLLHRLWKSIERQRPTQGVGFSIQKRQCGWEQCGIQCPFHLISREVEMDYRVIGGKLEDASQRDLDHIDRSEGFRDVPKVQFPQDLDFCNDERFHILW</sequence>
<dbReference type="AlphaFoldDB" id="A0A7S4KLH5"/>
<protein>
    <submittedName>
        <fullName evidence="1">Uncharacterized protein</fullName>
    </submittedName>
</protein>
<gene>
    <name evidence="1" type="ORF">NAES01612_LOCUS7973</name>
</gene>
<accession>A0A7S4KLH5</accession>
<evidence type="ECO:0000313" key="1">
    <source>
        <dbReference type="EMBL" id="CAE2298004.1"/>
    </source>
</evidence>
<name>A0A7S4KLH5_9EUKA</name>
<reference evidence="1" key="1">
    <citation type="submission" date="2021-01" db="EMBL/GenBank/DDBJ databases">
        <authorList>
            <person name="Corre E."/>
            <person name="Pelletier E."/>
            <person name="Niang G."/>
            <person name="Scheremetjew M."/>
            <person name="Finn R."/>
            <person name="Kale V."/>
            <person name="Holt S."/>
            <person name="Cochrane G."/>
            <person name="Meng A."/>
            <person name="Brown T."/>
            <person name="Cohen L."/>
        </authorList>
    </citation>
    <scope>NUCLEOTIDE SEQUENCE</scope>
    <source>
        <strain evidence="1">SoJaBio B1-5/56/2</strain>
    </source>
</reference>
<proteinExistence type="predicted"/>